<dbReference type="RefSeq" id="WP_221531257.1">
    <property type="nucleotide sequence ID" value="NZ_JAIGYP010000001.1"/>
</dbReference>
<dbReference type="Pfam" id="PF18798">
    <property type="entry name" value="LPD3"/>
    <property type="match status" value="1"/>
</dbReference>
<reference evidence="6 7" key="1">
    <citation type="submission" date="2021-08" db="EMBL/GenBank/DDBJ databases">
        <title>Helicobacter spp. isolated from feces of Anatolian Ground Squirrel (Spermophilus xanthoprymnus) in Turkey.</title>
        <authorList>
            <person name="Aydin F."/>
            <person name="Abay S."/>
            <person name="Kayman T."/>
            <person name="Karakaya E."/>
            <person name="Saticioglu I.B."/>
        </authorList>
    </citation>
    <scope>NUCLEOTIDE SEQUENCE [LARGE SCALE GENOMIC DNA]</scope>
    <source>
        <strain evidence="6 7">Faydin-H70</strain>
    </source>
</reference>
<feature type="coiled-coil region" evidence="1">
    <location>
        <begin position="870"/>
        <end position="915"/>
    </location>
</feature>
<evidence type="ECO:0008006" key="8">
    <source>
        <dbReference type="Google" id="ProtNLM"/>
    </source>
</evidence>
<evidence type="ECO:0000259" key="3">
    <source>
        <dbReference type="Pfam" id="PF18798"/>
    </source>
</evidence>
<dbReference type="InterPro" id="IPR041092">
    <property type="entry name" value="PBECR1"/>
</dbReference>
<sequence length="1267" mass="144208">MLEINPSLYDDFIGKIIGYSFARFRELENPSARLYEFLRDVKENLRVELEPTLWTAGRPLSSADIYDFATLSIKSGQPTNTTSTLLDLLPQLKEKHEAFKKAKGQAKQTKNAQSQNLDLNTAKTSEVREVLMQKLTPLMQKGFIKSADNYEAYLSKDSINKMISNSAVNKSLKNGFTRAEHLSAVADIENLFAKAYLAKSEPHKSGEKNVIIHRFNSAFKDNNALITIKESVENGKRIYSVELELTPRFSDNATPLNSKSSEGSLNALQETRGGIKSESSIVKTDDSIIPQSTQIPQKLNADEIIDVEIIQSAPLQKQIAYKRYNARGNLIAKLQDQLSTLKPDSATFKAKEQKLLELKRKNEVEAEEFKLVNPTREELKPKERTQTSYNAQSQAKETLTKQDKEKLKESLEQLAPAQMPKILSVDEFLKALDNFQNKENFIKHLQSKNDDKSRLMYLNLVEPTFKNPDFKFDKIENKVAKEKRIKKFTDGKDFFYLLATKDNDKTLLTGFKTNKINTILKEFEGLDTDIIQAFIRQGSKQDTQGLGYQNAIIPQSTQIPQKQGIKEEIKQLIDTSAQKGREMQIIEQENFTPEVVEYIQKQNKKVAIEKLSQEEAEALGFKYPQDVRVTIDSNAINHTLKRHGAQSNLAQKSGQQAVEYSDIAKYREYVKNADETLKSADNSGSNVLVSYKQVNGYFVAVEQIKKKNNELGFKTLFKGMGNYKDSMSYKNTKAKAQTLSIGYEPSANSFALAKSLNSEVLLSHSQRPSTIPSLNLESQMINNTSDIIPQLEKAIKEAEQKQPYKAQIKPILESLQKEWREDENRIILHWKERVNGKLVKRTPNLRSEESIKNTLEVYKDYKEKDASREIQILQKALDAILLEKNKAKQSQEAIKAEIKDLEEKLQKQIAKSNNLDIFADVTHQRLKLYSNKYQSDSAYINKLKKDGYYTDNIVNDIKKVRESIQNTYNITPIKDFGTNYAEYYRDGSGAIKKILAEAEDFSKRKSLGKLSEEEKAQGTFKGQVAGAFYREDLEELSGSGEIDLVWGEITDKEAHKGFGLAHIMDKRKSEFIKEGLSAQEAEQKALEFVESLPKMIENAELETKNNVHTLIFKDNTKEFRIGLSKGWNGKGDNEWIITAYEKENAETSYHDTFTPKEPLGNLSDIIPQLEKAIKEEDLGTLSPKPKITDKSDNAVSNLEAIIPQKTNAKNIKLKRAVLNYAEDLLSQDTKHAFLGNPKEELKAYYEYFKEADYPVPNLREPKEYVKI</sequence>
<organism evidence="6 7">
    <name type="scientific">Helicobacter turcicus</name>
    <dbReference type="NCBI Taxonomy" id="2867412"/>
    <lineage>
        <taxon>Bacteria</taxon>
        <taxon>Pseudomonadati</taxon>
        <taxon>Campylobacterota</taxon>
        <taxon>Epsilonproteobacteria</taxon>
        <taxon>Campylobacterales</taxon>
        <taxon>Helicobacteraceae</taxon>
        <taxon>Helicobacter</taxon>
    </lineage>
</organism>
<feature type="region of interest" description="Disordered" evidence="2">
    <location>
        <begin position="375"/>
        <end position="402"/>
    </location>
</feature>
<dbReference type="EMBL" id="JAIGYQ010000001">
    <property type="protein sequence ID" value="MBX7489994.1"/>
    <property type="molecule type" value="Genomic_DNA"/>
</dbReference>
<feature type="domain" description="Phage-Barnase-EndoU-ColicinE5/D-RelE like nuclease 3" evidence="5">
    <location>
        <begin position="605"/>
        <end position="725"/>
    </location>
</feature>
<evidence type="ECO:0000256" key="2">
    <source>
        <dbReference type="SAM" id="MobiDB-lite"/>
    </source>
</evidence>
<evidence type="ECO:0000259" key="4">
    <source>
        <dbReference type="Pfam" id="PF18809"/>
    </source>
</evidence>
<keyword evidence="1" id="KW-0175">Coiled coil</keyword>
<name>A0ABS7JKS1_9HELI</name>
<keyword evidence="7" id="KW-1185">Reference proteome</keyword>
<protein>
    <recommendedName>
        <fullName evidence="8">Phage-Barnase-EndoU-ColicinE5/D-RelE like nuclease 3 domain-containing protein</fullName>
    </recommendedName>
</protein>
<evidence type="ECO:0000313" key="7">
    <source>
        <dbReference type="Proteomes" id="UP000700059"/>
    </source>
</evidence>
<feature type="compositionally biased region" description="Basic and acidic residues" evidence="2">
    <location>
        <begin position="375"/>
        <end position="385"/>
    </location>
</feature>
<dbReference type="Pfam" id="PF18809">
    <property type="entry name" value="PBECR1"/>
    <property type="match status" value="1"/>
</dbReference>
<comment type="caution">
    <text evidence="6">The sequence shown here is derived from an EMBL/GenBank/DDBJ whole genome shotgun (WGS) entry which is preliminary data.</text>
</comment>
<feature type="domain" description="Phage-Barnase-EndoU-ColicinE5/D-RelE-like nuclease" evidence="4">
    <location>
        <begin position="1027"/>
        <end position="1144"/>
    </location>
</feature>
<dbReference type="InterPro" id="IPR040824">
    <property type="entry name" value="LPD3"/>
</dbReference>
<gene>
    <name evidence="6" type="ORF">K4G57_00665</name>
</gene>
<evidence type="ECO:0000313" key="6">
    <source>
        <dbReference type="EMBL" id="MBX7489994.1"/>
    </source>
</evidence>
<proteinExistence type="predicted"/>
<feature type="compositionally biased region" description="Polar residues" evidence="2">
    <location>
        <begin position="386"/>
        <end position="397"/>
    </location>
</feature>
<accession>A0ABS7JKS1</accession>
<evidence type="ECO:0000256" key="1">
    <source>
        <dbReference type="SAM" id="Coils"/>
    </source>
</evidence>
<dbReference type="Pfam" id="PF18812">
    <property type="entry name" value="PBECR3"/>
    <property type="match status" value="1"/>
</dbReference>
<evidence type="ECO:0000259" key="5">
    <source>
        <dbReference type="Pfam" id="PF18812"/>
    </source>
</evidence>
<feature type="domain" description="Large polyvalent protein-associated" evidence="3">
    <location>
        <begin position="127"/>
        <end position="239"/>
    </location>
</feature>
<dbReference type="Proteomes" id="UP000700059">
    <property type="component" value="Unassembled WGS sequence"/>
</dbReference>
<dbReference type="InterPro" id="IPR041301">
    <property type="entry name" value="PBECR3"/>
</dbReference>